<proteinExistence type="predicted"/>
<name>A0A1M6U6D0_PARC5</name>
<dbReference type="EMBL" id="FRAG01000132">
    <property type="protein sequence ID" value="SHK64719.1"/>
    <property type="molecule type" value="Genomic_DNA"/>
</dbReference>
<accession>A0A1M6U6D0</accession>
<protein>
    <submittedName>
        <fullName evidence="1">Uncharacterized protein</fullName>
    </submittedName>
</protein>
<evidence type="ECO:0000313" key="2">
    <source>
        <dbReference type="Proteomes" id="UP000184465"/>
    </source>
</evidence>
<dbReference type="AlphaFoldDB" id="A0A1M6U6D0"/>
<sequence length="171" mass="20599">MIMNNYEAYLKETYKDRINPCKKDINDIISYLNKTFKLKEIKEYSSRYTRTLNRFKTNCIHSIKNETNQYTIEELDILVYEIESDESSKIYYRDSDYTKENPIYVMLETKTGYIDSNSSLLLKKLFIYEGISKFDIENNTHNLFFFLRMIDEFECEIKGVVPICHQDQSRF</sequence>
<dbReference type="RefSeq" id="WP_073153864.1">
    <property type="nucleotide sequence ID" value="NZ_FRAG01000132.1"/>
</dbReference>
<organism evidence="1 2">
    <name type="scientific">Paramaledivibacter caminithermalis (strain DSM 15212 / CIP 107654 / DViRD3)</name>
    <name type="common">Clostridium caminithermale</name>
    <dbReference type="NCBI Taxonomy" id="1121301"/>
    <lineage>
        <taxon>Bacteria</taxon>
        <taxon>Bacillati</taxon>
        <taxon>Bacillota</taxon>
        <taxon>Clostridia</taxon>
        <taxon>Peptostreptococcales</taxon>
        <taxon>Caminicellaceae</taxon>
        <taxon>Paramaledivibacter</taxon>
    </lineage>
</organism>
<evidence type="ECO:0000313" key="1">
    <source>
        <dbReference type="EMBL" id="SHK64719.1"/>
    </source>
</evidence>
<dbReference type="Proteomes" id="UP000184465">
    <property type="component" value="Unassembled WGS sequence"/>
</dbReference>
<gene>
    <name evidence="1" type="ORF">SAMN02745912_03882</name>
</gene>
<reference evidence="1 2" key="1">
    <citation type="submission" date="2016-11" db="EMBL/GenBank/DDBJ databases">
        <authorList>
            <person name="Jaros S."/>
            <person name="Januszkiewicz K."/>
            <person name="Wedrychowicz H."/>
        </authorList>
    </citation>
    <scope>NUCLEOTIDE SEQUENCE [LARGE SCALE GENOMIC DNA]</scope>
    <source>
        <strain evidence="1 2">DSM 15212</strain>
    </source>
</reference>
<keyword evidence="2" id="KW-1185">Reference proteome</keyword>